<dbReference type="InterPro" id="IPR018927">
    <property type="entry name" value="Pilus_synth_Q_C"/>
</dbReference>
<feature type="domain" description="Toxin co-regulated pilus biosynthesis protein Q C-terminal" evidence="2">
    <location>
        <begin position="65"/>
        <end position="136"/>
    </location>
</feature>
<dbReference type="EMBL" id="JBHSRS010000017">
    <property type="protein sequence ID" value="MFC6281226.1"/>
    <property type="molecule type" value="Genomic_DNA"/>
</dbReference>
<evidence type="ECO:0000313" key="3">
    <source>
        <dbReference type="EMBL" id="MFC6281226.1"/>
    </source>
</evidence>
<keyword evidence="4" id="KW-1185">Reference proteome</keyword>
<evidence type="ECO:0000259" key="2">
    <source>
        <dbReference type="Pfam" id="PF10671"/>
    </source>
</evidence>
<sequence length="138" mass="14715">MKKQAIKLSLIAMGMFLSLTAAAQQGAKTVDAPYVPAAAGTDVIPVKSAPGFDDVIAANPFTSLMAGKQISVQLQIMANESGWQLIWEAADFNVEQKVAVSSDFVKALTTVIESANLSGSRLKATFYKGNKTVRVMEF</sequence>
<feature type="chain" id="PRO_5046832508" evidence="1">
    <location>
        <begin position="24"/>
        <end position="138"/>
    </location>
</feature>
<protein>
    <submittedName>
        <fullName evidence="3">TcpQ domain-containing protein</fullName>
    </submittedName>
</protein>
<dbReference type="Proteomes" id="UP001596270">
    <property type="component" value="Unassembled WGS sequence"/>
</dbReference>
<keyword evidence="1" id="KW-0732">Signal</keyword>
<reference evidence="4" key="1">
    <citation type="journal article" date="2019" name="Int. J. Syst. Evol. Microbiol.">
        <title>The Global Catalogue of Microorganisms (GCM) 10K type strain sequencing project: providing services to taxonomists for standard genome sequencing and annotation.</title>
        <authorList>
            <consortium name="The Broad Institute Genomics Platform"/>
            <consortium name="The Broad Institute Genome Sequencing Center for Infectious Disease"/>
            <person name="Wu L."/>
            <person name="Ma J."/>
        </authorList>
    </citation>
    <scope>NUCLEOTIDE SEQUENCE [LARGE SCALE GENOMIC DNA]</scope>
    <source>
        <strain evidence="4">CCUG 39402</strain>
    </source>
</reference>
<organism evidence="3 4">
    <name type="scientific">Polaromonas aquatica</name>
    <dbReference type="NCBI Taxonomy" id="332657"/>
    <lineage>
        <taxon>Bacteria</taxon>
        <taxon>Pseudomonadati</taxon>
        <taxon>Pseudomonadota</taxon>
        <taxon>Betaproteobacteria</taxon>
        <taxon>Burkholderiales</taxon>
        <taxon>Comamonadaceae</taxon>
        <taxon>Polaromonas</taxon>
    </lineage>
</organism>
<name>A0ABW1TXM6_9BURK</name>
<accession>A0ABW1TXM6</accession>
<dbReference type="RefSeq" id="WP_377413068.1">
    <property type="nucleotide sequence ID" value="NZ_JBHSRS010000017.1"/>
</dbReference>
<gene>
    <name evidence="3" type="ORF">ACFQND_08295</name>
</gene>
<dbReference type="Pfam" id="PF10671">
    <property type="entry name" value="TcpQ"/>
    <property type="match status" value="1"/>
</dbReference>
<evidence type="ECO:0000313" key="4">
    <source>
        <dbReference type="Proteomes" id="UP001596270"/>
    </source>
</evidence>
<comment type="caution">
    <text evidence="3">The sequence shown here is derived from an EMBL/GenBank/DDBJ whole genome shotgun (WGS) entry which is preliminary data.</text>
</comment>
<proteinExistence type="predicted"/>
<feature type="signal peptide" evidence="1">
    <location>
        <begin position="1"/>
        <end position="23"/>
    </location>
</feature>
<evidence type="ECO:0000256" key="1">
    <source>
        <dbReference type="SAM" id="SignalP"/>
    </source>
</evidence>